<feature type="region of interest" description="Disordered" evidence="1">
    <location>
        <begin position="1"/>
        <end position="58"/>
    </location>
</feature>
<feature type="compositionally biased region" description="Low complexity" evidence="1">
    <location>
        <begin position="212"/>
        <end position="235"/>
    </location>
</feature>
<feature type="region of interest" description="Disordered" evidence="1">
    <location>
        <begin position="166"/>
        <end position="309"/>
    </location>
</feature>
<feature type="compositionally biased region" description="Polar residues" evidence="1">
    <location>
        <begin position="849"/>
        <end position="858"/>
    </location>
</feature>
<feature type="compositionally biased region" description="Low complexity" evidence="1">
    <location>
        <begin position="985"/>
        <end position="997"/>
    </location>
</feature>
<feature type="compositionally biased region" description="Polar residues" evidence="1">
    <location>
        <begin position="469"/>
        <end position="481"/>
    </location>
</feature>
<evidence type="ECO:0000256" key="1">
    <source>
        <dbReference type="SAM" id="MobiDB-lite"/>
    </source>
</evidence>
<comment type="caution">
    <text evidence="2">The sequence shown here is derived from an EMBL/GenBank/DDBJ whole genome shotgun (WGS) entry which is preliminary data.</text>
</comment>
<dbReference type="EMBL" id="LWDG02000174">
    <property type="protein sequence ID" value="KAE8268101.1"/>
    <property type="molecule type" value="Genomic_DNA"/>
</dbReference>
<sequence length="1069" mass="111890">MPAPTRRGSSSSPPLHASTATTTHSRSSTGGASVSTTTTGSNSATRPTSRRTGSKTSTATVAGIRALLDATGASSTVTSPVASLAAFFTPASAATDARGGSHAAVQEPASQQPPLSRYPQEGSSLGSAPSTTSAMLPGGFNAPTSLLLGPSTSTAPSIPAARVAIAYGPGDPLSPRQGSEHGFSQDGSQGQEAASQDSFSSYIHKNPGIVASSQSSHGSHSRSPSSSPPRNSGNRAIPGTSQSGVNASGLDAVREESQASQALGWPSQSPSNRSAALARHFAGSSQPSNASASSHHGSSPPPTFATAAFPSVSQPGLSVLADISNNDSFANSSSSAHFTDTSFAFSSVSHPHSMYAHEDNSMTTVGSASDASMSLLNKGVITSQSDSRFSEDADASQVHEDLPASQETLAATSFARQTSFRSFMGASWPDIVHAQHRAAASVLAPPIPIQARTINSRKRPRAETEEASHSGTDQSLSSSGTEGKVVSKVLTQTDAVADLRSRIYGKKSKAGSRRTSRIKGRKSRKSASPSFEQTGFQGYRALTLNTSSSGRAVLGLRTRAYETVAVNTTVARTFWGPSPLPSPPPEQDVGQRQLSHQQMSRTQGTDQSVLERGIPLQLRKSLRSTAELLAPHRQGEGGFIYGSMQEWAHSEELASPPPESLRQKTADAVAAIESASSHQMNAGHQGTSIFLSEEDKIKLYAGSKKGTPMSPLKPNPAALGLLKPPTPSKAQYVFSAAKYDNVLGRSGNVAPLRCASAPGGISLRFKKCASAFTALRVVLSPLPPTDSVQVVAKRQCIARGFYRTPSLDAVMQRGDVLDRDEGHAPAPTPPQKPRRVRKKKAKVLTTVRESTPVSSPSKRAQRAGNADEVDELLCQSEGESDVDLCRAVPGSSLHPATALSSDEDDDEDDDDDEASRFALSSDHYDMESSISGVPMPVRVKRRFGSAAPGYRGAFHHGPSNLASSAHQVQQQQHYHTTDADGFRRPGAPLGAGASGSAQRRSMFGGGGGHEDGEGLHRTFSRFSSAGQLEGRRTGFATSVAARRRPTGDETAEQQHAAAELLLAFGQRRE</sequence>
<dbReference type="Proteomes" id="UP000078113">
    <property type="component" value="Unassembled WGS sequence"/>
</dbReference>
<feature type="compositionally biased region" description="Acidic residues" evidence="1">
    <location>
        <begin position="901"/>
        <end position="913"/>
    </location>
</feature>
<feature type="compositionally biased region" description="Polar residues" evidence="1">
    <location>
        <begin position="258"/>
        <end position="274"/>
    </location>
</feature>
<accession>A0A8X7N9S3</accession>
<feature type="region of interest" description="Disordered" evidence="1">
    <location>
        <begin position="98"/>
        <end position="137"/>
    </location>
</feature>
<feature type="compositionally biased region" description="Low complexity" evidence="1">
    <location>
        <begin position="7"/>
        <end position="47"/>
    </location>
</feature>
<organism evidence="2 3">
    <name type="scientific">Tilletia walkeri</name>
    <dbReference type="NCBI Taxonomy" id="117179"/>
    <lineage>
        <taxon>Eukaryota</taxon>
        <taxon>Fungi</taxon>
        <taxon>Dikarya</taxon>
        <taxon>Basidiomycota</taxon>
        <taxon>Ustilaginomycotina</taxon>
        <taxon>Exobasidiomycetes</taxon>
        <taxon>Tilletiales</taxon>
        <taxon>Tilletiaceae</taxon>
        <taxon>Tilletia</taxon>
    </lineage>
</organism>
<feature type="compositionally biased region" description="Polar residues" evidence="1">
    <location>
        <begin position="590"/>
        <end position="608"/>
    </location>
</feature>
<keyword evidence="3" id="KW-1185">Reference proteome</keyword>
<reference evidence="2" key="2">
    <citation type="journal article" date="2019" name="IMA Fungus">
        <title>Genome sequencing and comparison of five Tilletia species to identify candidate genes for the detection of regulated species infecting wheat.</title>
        <authorList>
            <person name="Nguyen H.D.T."/>
            <person name="Sultana T."/>
            <person name="Kesanakurti P."/>
            <person name="Hambleton S."/>
        </authorList>
    </citation>
    <scope>NUCLEOTIDE SEQUENCE</scope>
    <source>
        <strain evidence="2">DAOMC 236422</strain>
    </source>
</reference>
<dbReference type="AlphaFoldDB" id="A0A8X7N9S3"/>
<feature type="region of interest" description="Disordered" evidence="1">
    <location>
        <begin position="818"/>
        <end position="868"/>
    </location>
</feature>
<feature type="region of interest" description="Disordered" evidence="1">
    <location>
        <begin position="504"/>
        <end position="532"/>
    </location>
</feature>
<protein>
    <submittedName>
        <fullName evidence="2">Uncharacterized protein</fullName>
    </submittedName>
</protein>
<feature type="compositionally biased region" description="Polar residues" evidence="1">
    <location>
        <begin position="185"/>
        <end position="203"/>
    </location>
</feature>
<gene>
    <name evidence="2" type="ORF">A4X09_0g4247</name>
</gene>
<feature type="region of interest" description="Disordered" evidence="1">
    <location>
        <begin position="575"/>
        <end position="609"/>
    </location>
</feature>
<reference evidence="2" key="1">
    <citation type="submission" date="2016-04" db="EMBL/GenBank/DDBJ databases">
        <authorList>
            <person name="Nguyen H.D."/>
            <person name="Samba Siva P."/>
            <person name="Cullis J."/>
            <person name="Levesque C.A."/>
            <person name="Hambleton S."/>
        </authorList>
    </citation>
    <scope>NUCLEOTIDE SEQUENCE</scope>
    <source>
        <strain evidence="2">DAOMC 236422</strain>
    </source>
</reference>
<feature type="compositionally biased region" description="Polar residues" evidence="1">
    <location>
        <begin position="121"/>
        <end position="134"/>
    </location>
</feature>
<feature type="compositionally biased region" description="Basic residues" evidence="1">
    <location>
        <begin position="832"/>
        <end position="842"/>
    </location>
</feature>
<proteinExistence type="predicted"/>
<name>A0A8X7N9S3_9BASI</name>
<evidence type="ECO:0000313" key="3">
    <source>
        <dbReference type="Proteomes" id="UP000078113"/>
    </source>
</evidence>
<feature type="compositionally biased region" description="Basic residues" evidence="1">
    <location>
        <begin position="504"/>
        <end position="525"/>
    </location>
</feature>
<feature type="region of interest" description="Disordered" evidence="1">
    <location>
        <begin position="885"/>
        <end position="913"/>
    </location>
</feature>
<feature type="region of interest" description="Disordered" evidence="1">
    <location>
        <begin position="972"/>
        <end position="1053"/>
    </location>
</feature>
<feature type="region of interest" description="Disordered" evidence="1">
    <location>
        <begin position="451"/>
        <end position="484"/>
    </location>
</feature>
<feature type="compositionally biased region" description="Low complexity" evidence="1">
    <location>
        <begin position="282"/>
        <end position="309"/>
    </location>
</feature>
<evidence type="ECO:0000313" key="2">
    <source>
        <dbReference type="EMBL" id="KAE8268101.1"/>
    </source>
</evidence>